<evidence type="ECO:0000256" key="1">
    <source>
        <dbReference type="SAM" id="Phobius"/>
    </source>
</evidence>
<evidence type="ECO:0000313" key="2">
    <source>
        <dbReference type="EMBL" id="KFB53164.1"/>
    </source>
</evidence>
<reference evidence="3" key="2">
    <citation type="submission" date="2020-05" db="UniProtKB">
        <authorList>
            <consortium name="EnsemblMetazoa"/>
        </authorList>
    </citation>
    <scope>IDENTIFICATION</scope>
</reference>
<keyword evidence="1" id="KW-0812">Transmembrane</keyword>
<sequence>MADQKAEITSGLSIWDWNGSCARRLAGSFRCLFVSRRPPRALALRSSVWAVPSNAFLYLLFSIPHPAPS</sequence>
<name>A0A084WSH0_ANOSI</name>
<keyword evidence="4" id="KW-1185">Reference proteome</keyword>
<reference evidence="2 4" key="1">
    <citation type="journal article" date="2014" name="BMC Genomics">
        <title>Genome sequence of Anopheles sinensis provides insight into genetics basis of mosquito competence for malaria parasites.</title>
        <authorList>
            <person name="Zhou D."/>
            <person name="Zhang D."/>
            <person name="Ding G."/>
            <person name="Shi L."/>
            <person name="Hou Q."/>
            <person name="Ye Y."/>
            <person name="Xu Y."/>
            <person name="Zhou H."/>
            <person name="Xiong C."/>
            <person name="Li S."/>
            <person name="Yu J."/>
            <person name="Hong S."/>
            <person name="Yu X."/>
            <person name="Zou P."/>
            <person name="Chen C."/>
            <person name="Chang X."/>
            <person name="Wang W."/>
            <person name="Lv Y."/>
            <person name="Sun Y."/>
            <person name="Ma L."/>
            <person name="Shen B."/>
            <person name="Zhu C."/>
        </authorList>
    </citation>
    <scope>NUCLEOTIDE SEQUENCE [LARGE SCALE GENOMIC DNA]</scope>
</reference>
<gene>
    <name evidence="2" type="ORF">ZHAS_00021464</name>
</gene>
<dbReference type="EnsemblMetazoa" id="ASIC021464-RA">
    <property type="protein sequence ID" value="ASIC021464-PA"/>
    <property type="gene ID" value="ASIC021464"/>
</dbReference>
<evidence type="ECO:0000313" key="3">
    <source>
        <dbReference type="EnsemblMetazoa" id="ASIC021464-PA"/>
    </source>
</evidence>
<evidence type="ECO:0000313" key="4">
    <source>
        <dbReference type="Proteomes" id="UP000030765"/>
    </source>
</evidence>
<protein>
    <submittedName>
        <fullName evidence="2 3">Acyl-CoA dehydrogenase</fullName>
    </submittedName>
</protein>
<dbReference type="Proteomes" id="UP000030765">
    <property type="component" value="Unassembled WGS sequence"/>
</dbReference>
<organism evidence="2">
    <name type="scientific">Anopheles sinensis</name>
    <name type="common">Mosquito</name>
    <dbReference type="NCBI Taxonomy" id="74873"/>
    <lineage>
        <taxon>Eukaryota</taxon>
        <taxon>Metazoa</taxon>
        <taxon>Ecdysozoa</taxon>
        <taxon>Arthropoda</taxon>
        <taxon>Hexapoda</taxon>
        <taxon>Insecta</taxon>
        <taxon>Pterygota</taxon>
        <taxon>Neoptera</taxon>
        <taxon>Endopterygota</taxon>
        <taxon>Diptera</taxon>
        <taxon>Nematocera</taxon>
        <taxon>Culicoidea</taxon>
        <taxon>Culicidae</taxon>
        <taxon>Anophelinae</taxon>
        <taxon>Anopheles</taxon>
    </lineage>
</organism>
<feature type="transmembrane region" description="Helical" evidence="1">
    <location>
        <begin position="42"/>
        <end position="61"/>
    </location>
</feature>
<dbReference type="EMBL" id="KE525415">
    <property type="protein sequence ID" value="KFB53164.1"/>
    <property type="molecule type" value="Genomic_DNA"/>
</dbReference>
<dbReference type="AlphaFoldDB" id="A0A084WSH0"/>
<proteinExistence type="predicted"/>
<accession>A0A084WSH0</accession>
<keyword evidence="1" id="KW-1133">Transmembrane helix</keyword>
<dbReference type="EMBL" id="ATLV01026536">
    <property type="status" value="NOT_ANNOTATED_CDS"/>
    <property type="molecule type" value="Genomic_DNA"/>
</dbReference>
<keyword evidence="1" id="KW-0472">Membrane</keyword>
<dbReference type="VEuPathDB" id="VectorBase:ASIC021464"/>